<dbReference type="InterPro" id="IPR017853">
    <property type="entry name" value="GH"/>
</dbReference>
<dbReference type="PROSITE" id="PS51910">
    <property type="entry name" value="GH18_2"/>
    <property type="match status" value="1"/>
</dbReference>
<dbReference type="GO" id="GO:0006032">
    <property type="term" value="P:chitin catabolic process"/>
    <property type="evidence" value="ECO:0007669"/>
    <property type="project" value="UniProtKB-KW"/>
</dbReference>
<evidence type="ECO:0000259" key="14">
    <source>
        <dbReference type="PROSITE" id="PS50941"/>
    </source>
</evidence>
<proteinExistence type="inferred from homology"/>
<evidence type="ECO:0000256" key="10">
    <source>
        <dbReference type="ARBA" id="ARBA00023326"/>
    </source>
</evidence>
<dbReference type="GO" id="GO:0000272">
    <property type="term" value="P:polysaccharide catabolic process"/>
    <property type="evidence" value="ECO:0007669"/>
    <property type="project" value="UniProtKB-KW"/>
</dbReference>
<comment type="caution">
    <text evidence="17">The sequence shown here is derived from an EMBL/GenBank/DDBJ whole genome shotgun (WGS) entry which is preliminary data.</text>
</comment>
<evidence type="ECO:0000256" key="12">
    <source>
        <dbReference type="RuleBase" id="RU000489"/>
    </source>
</evidence>
<dbReference type="InterPro" id="IPR053214">
    <property type="entry name" value="LysM12-like"/>
</dbReference>
<feature type="domain" description="Chitin-binding type-1" evidence="14">
    <location>
        <begin position="423"/>
        <end position="491"/>
    </location>
</feature>
<dbReference type="EMBL" id="JAAAPX010000087">
    <property type="protein sequence ID" value="KAF4232706.1"/>
    <property type="molecule type" value="Genomic_DNA"/>
</dbReference>
<dbReference type="SUPFAM" id="SSF54106">
    <property type="entry name" value="LysM domain"/>
    <property type="match status" value="2"/>
</dbReference>
<dbReference type="InterPro" id="IPR011583">
    <property type="entry name" value="Chitinase_II/V-like_cat"/>
</dbReference>
<dbReference type="InterPro" id="IPR036861">
    <property type="entry name" value="Endochitinase-like_sf"/>
</dbReference>
<feature type="disulfide bond" evidence="11">
    <location>
        <begin position="448"/>
        <end position="460"/>
    </location>
</feature>
<dbReference type="SMART" id="SM00257">
    <property type="entry name" value="LysM"/>
    <property type="match status" value="2"/>
</dbReference>
<evidence type="ECO:0000256" key="4">
    <source>
        <dbReference type="ARBA" id="ARBA00022669"/>
    </source>
</evidence>
<accession>A0A8H4M742</accession>
<dbReference type="SUPFAM" id="SSF51445">
    <property type="entry name" value="(Trans)glycosidases"/>
    <property type="match status" value="1"/>
</dbReference>
<evidence type="ECO:0000256" key="9">
    <source>
        <dbReference type="ARBA" id="ARBA00023295"/>
    </source>
</evidence>
<dbReference type="PANTHER" id="PTHR47700:SF1">
    <property type="entry name" value="CHITINASE"/>
    <property type="match status" value="1"/>
</dbReference>
<dbReference type="InterPro" id="IPR029070">
    <property type="entry name" value="Chitinase_insertion_sf"/>
</dbReference>
<dbReference type="EC" id="3.2.1.14" evidence="3"/>
<evidence type="ECO:0000256" key="11">
    <source>
        <dbReference type="PROSITE-ProRule" id="PRU00261"/>
    </source>
</evidence>
<feature type="chain" id="PRO_5044155419" description="chitinase" evidence="13">
    <location>
        <begin position="26"/>
        <end position="1470"/>
    </location>
</feature>
<dbReference type="Proteomes" id="UP000653565">
    <property type="component" value="Unassembled WGS sequence"/>
</dbReference>
<dbReference type="Gene3D" id="3.20.20.80">
    <property type="entry name" value="Glycosidases"/>
    <property type="match status" value="1"/>
</dbReference>
<feature type="domain" description="LysM" evidence="15">
    <location>
        <begin position="298"/>
        <end position="343"/>
    </location>
</feature>
<gene>
    <name evidence="17" type="ORF">CNMCM6805_009729</name>
</gene>
<dbReference type="PROSITE" id="PS50941">
    <property type="entry name" value="CHIT_BIND_I_2"/>
    <property type="match status" value="1"/>
</dbReference>
<dbReference type="SMART" id="SM00636">
    <property type="entry name" value="Glyco_18"/>
    <property type="match status" value="1"/>
</dbReference>
<dbReference type="PROSITE" id="PS51782">
    <property type="entry name" value="LYSM"/>
    <property type="match status" value="2"/>
</dbReference>
<keyword evidence="8" id="KW-0119">Carbohydrate metabolism</keyword>
<comment type="similarity">
    <text evidence="2">Belongs to the glycosyl hydrolase 18 family. Chitinase class V subfamily.</text>
</comment>
<dbReference type="CDD" id="cd00035">
    <property type="entry name" value="ChtBD1"/>
    <property type="match status" value="1"/>
</dbReference>
<evidence type="ECO:0000256" key="6">
    <source>
        <dbReference type="ARBA" id="ARBA00023024"/>
    </source>
</evidence>
<dbReference type="CDD" id="cd02878">
    <property type="entry name" value="GH18_zymocin_alpha"/>
    <property type="match status" value="1"/>
</dbReference>
<dbReference type="PROSITE" id="PS01095">
    <property type="entry name" value="GH18_1"/>
    <property type="match status" value="1"/>
</dbReference>
<dbReference type="InterPro" id="IPR001223">
    <property type="entry name" value="Glyco_hydro18_cat"/>
</dbReference>
<comment type="caution">
    <text evidence="11">Lacks conserved residue(s) required for the propagation of feature annotation.</text>
</comment>
<keyword evidence="9 12" id="KW-0326">Glycosidase</keyword>
<dbReference type="InterPro" id="IPR036779">
    <property type="entry name" value="LysM_dom_sf"/>
</dbReference>
<dbReference type="Gene3D" id="3.30.60.10">
    <property type="entry name" value="Endochitinase-like"/>
    <property type="match status" value="1"/>
</dbReference>
<evidence type="ECO:0000256" key="8">
    <source>
        <dbReference type="ARBA" id="ARBA00023277"/>
    </source>
</evidence>
<keyword evidence="5 12" id="KW-0378">Hydrolase</keyword>
<keyword evidence="11" id="KW-1015">Disulfide bond</keyword>
<evidence type="ECO:0000313" key="18">
    <source>
        <dbReference type="Proteomes" id="UP000653565"/>
    </source>
</evidence>
<dbReference type="GO" id="GO:0008843">
    <property type="term" value="F:endochitinase activity"/>
    <property type="evidence" value="ECO:0007669"/>
    <property type="project" value="UniProtKB-EC"/>
</dbReference>
<reference evidence="17" key="1">
    <citation type="journal article" date="2020" name="bioRxiv">
        <title>Genomic and phenotypic heterogeneity of clinical isolates of the human pathogens Aspergillus fumigatus, Aspergillus lentulus and Aspergillus fumigatiaffinis.</title>
        <authorList>
            <person name="dos Santos R.A.C."/>
            <person name="Steenwyk J.L."/>
            <person name="Rivero-Menendez O."/>
            <person name="Mead M.E."/>
            <person name="Silva L.P."/>
            <person name="Bastos R.W."/>
            <person name="Alastruey-Izquierdo A."/>
            <person name="Goldman G.H."/>
            <person name="Rokas A."/>
        </authorList>
    </citation>
    <scope>NUCLEOTIDE SEQUENCE</scope>
    <source>
        <strain evidence="17">CNM-CM6805</strain>
    </source>
</reference>
<evidence type="ECO:0000259" key="15">
    <source>
        <dbReference type="PROSITE" id="PS51782"/>
    </source>
</evidence>
<evidence type="ECO:0000256" key="2">
    <source>
        <dbReference type="ARBA" id="ARBA00008682"/>
    </source>
</evidence>
<keyword evidence="7" id="KW-0843">Virulence</keyword>
<dbReference type="SUPFAM" id="SSF54556">
    <property type="entry name" value="Chitinase insertion domain"/>
    <property type="match status" value="1"/>
</dbReference>
<feature type="domain" description="GH18" evidence="16">
    <location>
        <begin position="502"/>
        <end position="878"/>
    </location>
</feature>
<sequence>MMTPLWLSTALGAIGLLLSADISSATPGTRGLRQPASPGYRGRDACPVACNIAGPNPSNWSVYHNFEQVQSCQQTLFYEFSLYDRVDDPDSHHRIYACTSYGADWYNLPQSKVKTAATVRSVNATYELGWWAEGALAATDISTISKQMRHYLKSEHAAAESNTLLFARSGSASVGLYIGKDLQNNAVSSFALKSLEDDLHSLVVNSSNVAMQLCGPTRDSARTFGMIASSNGTFTTVQDAMKTWSKGGCLSFDNSKNITGPAVLTTPLLPSTFRANSTASICSTPTLRARLAARAECSTVQVDGGDSCAALASKCGISPADFTTYNSDPNFCSTLKPGQHVCCSAGTLPDFSPKPSPDGSCATYTIHTDDNCADLAAAYSITQQDLEDFNQNTWGWNGCSNIWAGSIICLSKGTPPMPAPLANAVCGPQKPGTQTPSDTTDLAGLNPCPLNACCDVWGQCGTTAEFCTDTGTGAPGTAKKGTNGCISNCGTAMVRSDAPAVFRSVAYFEGYSFTGRDCLYQDALQIDGSKYTHLHFAFGTITPDYQVQFQDDLTSYEFQNFLEISGPQKILSFGGWDFSTNPSTYTIFRQGVKAANRLKLATNIANFVKGHGLDGVDIDWEYPGAPDIPGIPPADEDDGDNYLAFLVILKNLLPGKSLSIAAPSSYFYLKNFPIENISKVVNYIVYMTYDLHGQWDANNQNAQIGCPSGMCLRSQVNLTETINSLVMITKAGVPSNQVVVGVTSYGRSFAMADPGCYGPECFYTGGPYDSQATPGVCTGQAGYIADAEMNDIIKNSSRVNQQFVDASSNSNILVYDNIQWVAYMSPEVKTSRKSLYKGLNMGGTTDWATDLETYNDPPTRPGVFQETWADFKLSVKNNQDPWQIGNRTGNWTDVHCTDQSVEDVENLTPSQRWNMMDAPDAWADALDTWKTIDRPNQGGYTFSQSIAHVIHAPPLTDCGELLQTDNCSPTLQCDGFDTLSSGAAGWAIWTSFVEIHEMYDSFYTELFNAAASEINNALKDFENKFAPIPEPPDNTWLLFLIDMITLGTAMVAAPFFNSFLSKMPYFLLHDAALNNAKDTTMTIISQSTTIAKDLLSDNNPDKWTAEKQDEFSNYMGQSIAAWGNITEKSLSKLCDGSDDSLNRLTDLISDGKLIEGKGMAPPGPDAPAESASALRASISKAFFGFAIPSIWTVSGTYAFIVDSGYDCGTIDPMGDYMDTDTMHATAGCYGGKLYYLASPKGDASTCTEGGCFDNKFSAPPGIDSLDGKDFGGITLGDLITGSVRTYQQNGNQNGGAAADPSNSATLEDLYNQDITTPGFIRLPVCSADFAFKAWDQSGGPYTNVANYPCIPHQAPNHCQDSTFVDQTSDASPSVSDCMQIVKNIQNTDGDWEVENAIGSQHQLVQFGSCAFGVQGQGKNGNVDFYIGAQDIVDIITDSVRQFGGSGKVGAKGVMSCDGTVKGQQVEWGLY</sequence>
<dbReference type="Pfam" id="PF14856">
    <property type="entry name" value="Hce2"/>
    <property type="match status" value="1"/>
</dbReference>
<keyword evidence="18" id="KW-1185">Reference proteome</keyword>
<dbReference type="SUPFAM" id="SSF57016">
    <property type="entry name" value="Plant lectins/antimicrobial peptides"/>
    <property type="match status" value="1"/>
</dbReference>
<keyword evidence="10" id="KW-0624">Polysaccharide degradation</keyword>
<evidence type="ECO:0000256" key="7">
    <source>
        <dbReference type="ARBA" id="ARBA00023026"/>
    </source>
</evidence>
<dbReference type="Gene3D" id="3.10.350.10">
    <property type="entry name" value="LysM domain"/>
    <property type="match status" value="2"/>
</dbReference>
<name>A0A8H4M742_9EURO</name>
<dbReference type="InterPro" id="IPR029226">
    <property type="entry name" value="Ecp2-like"/>
</dbReference>
<dbReference type="Pfam" id="PF00704">
    <property type="entry name" value="Glyco_hydro_18"/>
    <property type="match status" value="1"/>
</dbReference>
<evidence type="ECO:0000256" key="13">
    <source>
        <dbReference type="SAM" id="SignalP"/>
    </source>
</evidence>
<evidence type="ECO:0000256" key="3">
    <source>
        <dbReference type="ARBA" id="ARBA00012729"/>
    </source>
</evidence>
<comment type="catalytic activity">
    <reaction evidence="1">
        <text>Random endo-hydrolysis of N-acetyl-beta-D-glucosaminide (1-&gt;4)-beta-linkages in chitin and chitodextrins.</text>
        <dbReference type="EC" id="3.2.1.14"/>
    </reaction>
</comment>
<feature type="disulfide bond" evidence="11">
    <location>
        <begin position="453"/>
        <end position="467"/>
    </location>
</feature>
<reference evidence="17" key="2">
    <citation type="submission" date="2020-04" db="EMBL/GenBank/DDBJ databases">
        <authorList>
            <person name="Santos R.A.C."/>
            <person name="Steenwyk J.L."/>
            <person name="Rivero-Menendez O."/>
            <person name="Mead M.E."/>
            <person name="Silva L.P."/>
            <person name="Bastos R.W."/>
            <person name="Alastruey-Izquierdo A."/>
            <person name="Goldman G.H."/>
            <person name="Rokas A."/>
        </authorList>
    </citation>
    <scope>NUCLEOTIDE SEQUENCE</scope>
    <source>
        <strain evidence="17">CNM-CM6805</strain>
    </source>
</reference>
<keyword evidence="13" id="KW-0732">Signal</keyword>
<dbReference type="InterPro" id="IPR001579">
    <property type="entry name" value="Glyco_hydro_18_chit_AS"/>
</dbReference>
<protein>
    <recommendedName>
        <fullName evidence="3">chitinase</fullName>
        <ecNumber evidence="3">3.2.1.14</ecNumber>
    </recommendedName>
</protein>
<dbReference type="PANTHER" id="PTHR47700">
    <property type="entry name" value="V CHITINASE, PUTATIVE (AFU_ORTHOLOGUE AFUA_6G13720)-RELATED"/>
    <property type="match status" value="1"/>
</dbReference>
<feature type="domain" description="LysM" evidence="15">
    <location>
        <begin position="362"/>
        <end position="410"/>
    </location>
</feature>
<dbReference type="InterPro" id="IPR018392">
    <property type="entry name" value="LysM"/>
</dbReference>
<evidence type="ECO:0000256" key="1">
    <source>
        <dbReference type="ARBA" id="ARBA00000822"/>
    </source>
</evidence>
<keyword evidence="6" id="KW-0146">Chitin degradation</keyword>
<dbReference type="GO" id="GO:0008061">
    <property type="term" value="F:chitin binding"/>
    <property type="evidence" value="ECO:0007669"/>
    <property type="project" value="UniProtKB-UniRule"/>
</dbReference>
<dbReference type="InterPro" id="IPR001002">
    <property type="entry name" value="Chitin-bd_1"/>
</dbReference>
<dbReference type="Pfam" id="PF01476">
    <property type="entry name" value="LysM"/>
    <property type="match status" value="2"/>
</dbReference>
<organism evidence="17 18">
    <name type="scientific">Aspergillus fumigatiaffinis</name>
    <dbReference type="NCBI Taxonomy" id="340414"/>
    <lineage>
        <taxon>Eukaryota</taxon>
        <taxon>Fungi</taxon>
        <taxon>Dikarya</taxon>
        <taxon>Ascomycota</taxon>
        <taxon>Pezizomycotina</taxon>
        <taxon>Eurotiomycetes</taxon>
        <taxon>Eurotiomycetidae</taxon>
        <taxon>Eurotiales</taxon>
        <taxon>Aspergillaceae</taxon>
        <taxon>Aspergillus</taxon>
        <taxon>Aspergillus subgen. Fumigati</taxon>
    </lineage>
</organism>
<keyword evidence="4 11" id="KW-0147">Chitin-binding</keyword>
<dbReference type="OrthoDB" id="73875at2759"/>
<feature type="signal peptide" evidence="13">
    <location>
        <begin position="1"/>
        <end position="25"/>
    </location>
</feature>
<evidence type="ECO:0000256" key="5">
    <source>
        <dbReference type="ARBA" id="ARBA00022801"/>
    </source>
</evidence>
<dbReference type="Gene3D" id="3.10.50.10">
    <property type="match status" value="1"/>
</dbReference>
<evidence type="ECO:0000259" key="16">
    <source>
        <dbReference type="PROSITE" id="PS51910"/>
    </source>
</evidence>
<feature type="disulfide bond" evidence="11">
    <location>
        <begin position="485"/>
        <end position="489"/>
    </location>
</feature>
<evidence type="ECO:0000313" key="17">
    <source>
        <dbReference type="EMBL" id="KAF4232706.1"/>
    </source>
</evidence>